<dbReference type="InterPro" id="IPR001206">
    <property type="entry name" value="Diacylglycerol_kinase_cat_dom"/>
</dbReference>
<dbReference type="Gene3D" id="3.40.50.10330">
    <property type="entry name" value="Probable inorganic polyphosphate/atp-NAD kinase, domain 1"/>
    <property type="match status" value="1"/>
</dbReference>
<sequence>MENRALKVLFVINHKAGNQKKIDIKDIITKHAQLNGYQFDHCLMDDGNPKQKIAQEIDRYNPNIVAALGGDGTVNLVSSIIYKTAIKLLIVPFGSANGMAKELQILEDLHSCLDLIVEGKTVNIDLLEVNNQISMHLADVGINARIVKRFQMDSKRGLLTYAKHLFFEAFVLKSYHFNIEFDGKTKKYKAVSLTFANATKYGTGAVINPTGKLNDGFFEICIVKPFPKWHIFQISYQMFTNTLRYSEYFEVIKCKKAIVKCSRKTTLQIDGEIMGKTKIINLEILPQTLKVIINKNLEHPTLVN</sequence>
<reference evidence="6 7" key="2">
    <citation type="submission" date="2016-06" db="EMBL/GenBank/DDBJ databases">
        <title>Pedobacter psychrophilus sp. nov., isolated from Antarctic fragmentary rock.</title>
        <authorList>
            <person name="Svec P."/>
        </authorList>
    </citation>
    <scope>NUCLEOTIDE SEQUENCE [LARGE SCALE GENOMIC DNA]</scope>
    <source>
        <strain evidence="6 7">CCM 8644</strain>
    </source>
</reference>
<dbReference type="EMBL" id="LWHJ01000027">
    <property type="protein sequence ID" value="OAQ39640.1"/>
    <property type="molecule type" value="Genomic_DNA"/>
</dbReference>
<dbReference type="RefSeq" id="WP_068822257.1">
    <property type="nucleotide sequence ID" value="NZ_LWHJ01000027.1"/>
</dbReference>
<evidence type="ECO:0000259" key="5">
    <source>
        <dbReference type="PROSITE" id="PS50146"/>
    </source>
</evidence>
<accession>A0A179DG14</accession>
<dbReference type="SMART" id="SM00046">
    <property type="entry name" value="DAGKc"/>
    <property type="match status" value="1"/>
</dbReference>
<dbReference type="InterPro" id="IPR050187">
    <property type="entry name" value="Lipid_Phosphate_FormReg"/>
</dbReference>
<dbReference type="PANTHER" id="PTHR12358:SF106">
    <property type="entry name" value="LIPID KINASE YEGS"/>
    <property type="match status" value="1"/>
</dbReference>
<protein>
    <submittedName>
        <fullName evidence="6">Diacylglycerol kinase</fullName>
    </submittedName>
</protein>
<keyword evidence="3 6" id="KW-0418">Kinase</keyword>
<keyword evidence="4" id="KW-0067">ATP-binding</keyword>
<evidence type="ECO:0000256" key="4">
    <source>
        <dbReference type="ARBA" id="ARBA00022840"/>
    </source>
</evidence>
<organism evidence="6 7">
    <name type="scientific">Pedobacter psychrophilus</name>
    <dbReference type="NCBI Taxonomy" id="1826909"/>
    <lineage>
        <taxon>Bacteria</taxon>
        <taxon>Pseudomonadati</taxon>
        <taxon>Bacteroidota</taxon>
        <taxon>Sphingobacteriia</taxon>
        <taxon>Sphingobacteriales</taxon>
        <taxon>Sphingobacteriaceae</taxon>
        <taxon>Pedobacter</taxon>
    </lineage>
</organism>
<dbReference type="Proteomes" id="UP000078459">
    <property type="component" value="Unassembled WGS sequence"/>
</dbReference>
<dbReference type="InterPro" id="IPR045540">
    <property type="entry name" value="YegS/DAGK_C"/>
</dbReference>
<dbReference type="OrthoDB" id="9786026at2"/>
<dbReference type="InterPro" id="IPR016064">
    <property type="entry name" value="NAD/diacylglycerol_kinase_sf"/>
</dbReference>
<feature type="domain" description="DAGKc" evidence="5">
    <location>
        <begin position="3"/>
        <end position="133"/>
    </location>
</feature>
<dbReference type="GO" id="GO:0005886">
    <property type="term" value="C:plasma membrane"/>
    <property type="evidence" value="ECO:0007669"/>
    <property type="project" value="TreeGrafter"/>
</dbReference>
<evidence type="ECO:0000256" key="1">
    <source>
        <dbReference type="ARBA" id="ARBA00022679"/>
    </source>
</evidence>
<evidence type="ECO:0000256" key="2">
    <source>
        <dbReference type="ARBA" id="ARBA00022741"/>
    </source>
</evidence>
<dbReference type="PANTHER" id="PTHR12358">
    <property type="entry name" value="SPHINGOSINE KINASE"/>
    <property type="match status" value="1"/>
</dbReference>
<reference evidence="6 7" key="1">
    <citation type="submission" date="2016-04" db="EMBL/GenBank/DDBJ databases">
        <authorList>
            <person name="Evans L.H."/>
            <person name="Alamgir A."/>
            <person name="Owens N."/>
            <person name="Weber N.D."/>
            <person name="Virtaneva K."/>
            <person name="Barbian K."/>
            <person name="Babar A."/>
            <person name="Rosenke K."/>
        </authorList>
    </citation>
    <scope>NUCLEOTIDE SEQUENCE [LARGE SCALE GENOMIC DNA]</scope>
    <source>
        <strain evidence="6 7">CCM 8644</strain>
    </source>
</reference>
<dbReference type="Gene3D" id="2.60.200.40">
    <property type="match status" value="1"/>
</dbReference>
<dbReference type="STRING" id="1826909.A5893_08610"/>
<dbReference type="InterPro" id="IPR017438">
    <property type="entry name" value="ATP-NAD_kinase_N"/>
</dbReference>
<dbReference type="Pfam" id="PF00781">
    <property type="entry name" value="DAGK_cat"/>
    <property type="match status" value="1"/>
</dbReference>
<evidence type="ECO:0000313" key="7">
    <source>
        <dbReference type="Proteomes" id="UP000078459"/>
    </source>
</evidence>
<dbReference type="SUPFAM" id="SSF111331">
    <property type="entry name" value="NAD kinase/diacylglycerol kinase-like"/>
    <property type="match status" value="1"/>
</dbReference>
<dbReference type="Pfam" id="PF19279">
    <property type="entry name" value="YegS_C"/>
    <property type="match status" value="1"/>
</dbReference>
<dbReference type="AlphaFoldDB" id="A0A179DG14"/>
<name>A0A179DG14_9SPHI</name>
<dbReference type="PROSITE" id="PS50146">
    <property type="entry name" value="DAGK"/>
    <property type="match status" value="1"/>
</dbReference>
<keyword evidence="1" id="KW-0808">Transferase</keyword>
<proteinExistence type="predicted"/>
<comment type="caution">
    <text evidence="6">The sequence shown here is derived from an EMBL/GenBank/DDBJ whole genome shotgun (WGS) entry which is preliminary data.</text>
</comment>
<evidence type="ECO:0000256" key="3">
    <source>
        <dbReference type="ARBA" id="ARBA00022777"/>
    </source>
</evidence>
<evidence type="ECO:0000313" key="6">
    <source>
        <dbReference type="EMBL" id="OAQ39640.1"/>
    </source>
</evidence>
<keyword evidence="7" id="KW-1185">Reference proteome</keyword>
<dbReference type="GO" id="GO:0005524">
    <property type="term" value="F:ATP binding"/>
    <property type="evidence" value="ECO:0007669"/>
    <property type="project" value="UniProtKB-KW"/>
</dbReference>
<gene>
    <name evidence="6" type="ORF">A5893_08610</name>
</gene>
<keyword evidence="2" id="KW-0547">Nucleotide-binding</keyword>
<dbReference type="GO" id="GO:0016301">
    <property type="term" value="F:kinase activity"/>
    <property type="evidence" value="ECO:0007669"/>
    <property type="project" value="UniProtKB-KW"/>
</dbReference>